<gene>
    <name evidence="1" type="ORF">CA85_28160</name>
</gene>
<protein>
    <recommendedName>
        <fullName evidence="3">Bacterial Ig-like domain (Group 1)</fullName>
    </recommendedName>
</protein>
<dbReference type="AlphaFoldDB" id="A0A5C5XRX8"/>
<accession>A0A5C5XRX8</accession>
<reference evidence="1 2" key="1">
    <citation type="submission" date="2019-02" db="EMBL/GenBank/DDBJ databases">
        <title>Deep-cultivation of Planctomycetes and their phenomic and genomic characterization uncovers novel biology.</title>
        <authorList>
            <person name="Wiegand S."/>
            <person name="Jogler M."/>
            <person name="Boedeker C."/>
            <person name="Pinto D."/>
            <person name="Vollmers J."/>
            <person name="Rivas-Marin E."/>
            <person name="Kohn T."/>
            <person name="Peeters S.H."/>
            <person name="Heuer A."/>
            <person name="Rast P."/>
            <person name="Oberbeckmann S."/>
            <person name="Bunk B."/>
            <person name="Jeske O."/>
            <person name="Meyerdierks A."/>
            <person name="Storesund J.E."/>
            <person name="Kallscheuer N."/>
            <person name="Luecker S."/>
            <person name="Lage O.M."/>
            <person name="Pohl T."/>
            <person name="Merkel B.J."/>
            <person name="Hornburger P."/>
            <person name="Mueller R.-W."/>
            <person name="Bruemmer F."/>
            <person name="Labrenz M."/>
            <person name="Spormann A.M."/>
            <person name="Op Den Camp H."/>
            <person name="Overmann J."/>
            <person name="Amann R."/>
            <person name="Jetten M.S.M."/>
            <person name="Mascher T."/>
            <person name="Medema M.H."/>
            <person name="Devos D.P."/>
            <person name="Kaster A.-K."/>
            <person name="Ovreas L."/>
            <person name="Rohde M."/>
            <person name="Galperin M.Y."/>
            <person name="Jogler C."/>
        </authorList>
    </citation>
    <scope>NUCLEOTIDE SEQUENCE [LARGE SCALE GENOMIC DNA]</scope>
    <source>
        <strain evidence="1 2">CA85</strain>
    </source>
</reference>
<evidence type="ECO:0000313" key="1">
    <source>
        <dbReference type="EMBL" id="TWT65957.1"/>
    </source>
</evidence>
<dbReference type="Proteomes" id="UP000318053">
    <property type="component" value="Unassembled WGS sequence"/>
</dbReference>
<sequence>MKSLSISRFLVIGLGAAFFAGCSGEELPVGMPSLQPVKVTIVQGGTPLEGASVQLMPEDASNTWASGGSTDAMGVVNIMTLGKYDGAPAGTYKVTVDKISSDGPVAAANDPAGAPPAALFRLVDPQFSSSKTTAAEVTVAEGVPAEETIDVGPAIKKELPKL</sequence>
<keyword evidence="2" id="KW-1185">Reference proteome</keyword>
<dbReference type="EMBL" id="SJPK01000006">
    <property type="protein sequence ID" value="TWT65957.1"/>
    <property type="molecule type" value="Genomic_DNA"/>
</dbReference>
<comment type="caution">
    <text evidence="1">The sequence shown here is derived from an EMBL/GenBank/DDBJ whole genome shotgun (WGS) entry which is preliminary data.</text>
</comment>
<proteinExistence type="predicted"/>
<dbReference type="OrthoDB" id="282582at2"/>
<evidence type="ECO:0000313" key="2">
    <source>
        <dbReference type="Proteomes" id="UP000318053"/>
    </source>
</evidence>
<dbReference type="RefSeq" id="WP_146391801.1">
    <property type="nucleotide sequence ID" value="NZ_SJPK01000006.1"/>
</dbReference>
<name>A0A5C5XRX8_9BACT</name>
<evidence type="ECO:0008006" key="3">
    <source>
        <dbReference type="Google" id="ProtNLM"/>
    </source>
</evidence>
<dbReference type="PROSITE" id="PS51257">
    <property type="entry name" value="PROKAR_LIPOPROTEIN"/>
    <property type="match status" value="1"/>
</dbReference>
<organism evidence="1 2">
    <name type="scientific">Allorhodopirellula solitaria</name>
    <dbReference type="NCBI Taxonomy" id="2527987"/>
    <lineage>
        <taxon>Bacteria</taxon>
        <taxon>Pseudomonadati</taxon>
        <taxon>Planctomycetota</taxon>
        <taxon>Planctomycetia</taxon>
        <taxon>Pirellulales</taxon>
        <taxon>Pirellulaceae</taxon>
        <taxon>Allorhodopirellula</taxon>
    </lineage>
</organism>